<organism evidence="2 3">
    <name type="scientific">Extremus antarcticus</name>
    <dbReference type="NCBI Taxonomy" id="702011"/>
    <lineage>
        <taxon>Eukaryota</taxon>
        <taxon>Fungi</taxon>
        <taxon>Dikarya</taxon>
        <taxon>Ascomycota</taxon>
        <taxon>Pezizomycotina</taxon>
        <taxon>Dothideomycetes</taxon>
        <taxon>Dothideomycetidae</taxon>
        <taxon>Mycosphaerellales</taxon>
        <taxon>Extremaceae</taxon>
        <taxon>Extremus</taxon>
    </lineage>
</organism>
<dbReference type="AlphaFoldDB" id="A0AAJ0D9Q4"/>
<evidence type="ECO:0000259" key="1">
    <source>
        <dbReference type="PROSITE" id="PS50181"/>
    </source>
</evidence>
<proteinExistence type="predicted"/>
<dbReference type="SUPFAM" id="SSF81383">
    <property type="entry name" value="F-box domain"/>
    <property type="match status" value="1"/>
</dbReference>
<accession>A0AAJ0D9Q4</accession>
<sequence length="315" mass="35990">MSPTQLYGLPTELLVAVATHLSALEIVRLGRVDRYLYDFVKRHGKFVATAIARRETVRLLEEHEHLNFKDVPLDVAMRRYNEKFGWPWDFFPPQGRPYGSWHVFVHFCKGFARANPGMWMDGYLGELHVGWVADVLIQVSNSMECHKIEERLRPSDRGNNNLVGALSHMQHLEPRLESAVSEVVKTSRYGIQLNGRYDALAQLIVKEMRAPQLAQDMVIGMLKRIDAEPLIDMPKWSTNGAHGLSVYYGSGLLRMDCRLSERVALPGCASRVYEPWLGFPDLKVQGVNTLFRKTGDLSGLPWAALLEETNVFWYY</sequence>
<reference evidence="2" key="1">
    <citation type="submission" date="2023-04" db="EMBL/GenBank/DDBJ databases">
        <title>Black Yeasts Isolated from many extreme environments.</title>
        <authorList>
            <person name="Coleine C."/>
            <person name="Stajich J.E."/>
            <person name="Selbmann L."/>
        </authorList>
    </citation>
    <scope>NUCLEOTIDE SEQUENCE</scope>
    <source>
        <strain evidence="2">CCFEE 5312</strain>
    </source>
</reference>
<comment type="caution">
    <text evidence="2">The sequence shown here is derived from an EMBL/GenBank/DDBJ whole genome shotgun (WGS) entry which is preliminary data.</text>
</comment>
<dbReference type="PROSITE" id="PS50181">
    <property type="entry name" value="FBOX"/>
    <property type="match status" value="1"/>
</dbReference>
<gene>
    <name evidence="2" type="ORF">LTR09_009043</name>
</gene>
<keyword evidence="3" id="KW-1185">Reference proteome</keyword>
<dbReference type="InterPro" id="IPR001810">
    <property type="entry name" value="F-box_dom"/>
</dbReference>
<dbReference type="Proteomes" id="UP001271007">
    <property type="component" value="Unassembled WGS sequence"/>
</dbReference>
<protein>
    <recommendedName>
        <fullName evidence="1">F-box domain-containing protein</fullName>
    </recommendedName>
</protein>
<dbReference type="InterPro" id="IPR036047">
    <property type="entry name" value="F-box-like_dom_sf"/>
</dbReference>
<evidence type="ECO:0000313" key="3">
    <source>
        <dbReference type="Proteomes" id="UP001271007"/>
    </source>
</evidence>
<evidence type="ECO:0000313" key="2">
    <source>
        <dbReference type="EMBL" id="KAK3049622.1"/>
    </source>
</evidence>
<dbReference type="CDD" id="cd09917">
    <property type="entry name" value="F-box_SF"/>
    <property type="match status" value="1"/>
</dbReference>
<dbReference type="EMBL" id="JAWDJX010000038">
    <property type="protein sequence ID" value="KAK3049622.1"/>
    <property type="molecule type" value="Genomic_DNA"/>
</dbReference>
<name>A0AAJ0D9Q4_9PEZI</name>
<feature type="domain" description="F-box" evidence="1">
    <location>
        <begin position="3"/>
        <end position="49"/>
    </location>
</feature>